<dbReference type="AlphaFoldDB" id="N8WZN7"/>
<dbReference type="Proteomes" id="UP000013148">
    <property type="component" value="Unassembled WGS sequence"/>
</dbReference>
<dbReference type="PANTHER" id="PTHR11019:SF159">
    <property type="entry name" value="TRANSCRIPTIONAL REGULATOR-RELATED"/>
    <property type="match status" value="1"/>
</dbReference>
<dbReference type="PATRIC" id="fig|1217656.3.peg.2115"/>
<keyword evidence="1" id="KW-0678">Repressor</keyword>
<organism evidence="6 7">
    <name type="scientific">Acinetobacter guillouiae NIPH 991</name>
    <dbReference type="NCBI Taxonomy" id="1217656"/>
    <lineage>
        <taxon>Bacteria</taxon>
        <taxon>Pseudomonadati</taxon>
        <taxon>Pseudomonadota</taxon>
        <taxon>Gammaproteobacteria</taxon>
        <taxon>Moraxellales</taxon>
        <taxon>Moraxellaceae</taxon>
        <taxon>Acinetobacter</taxon>
    </lineage>
</organism>
<gene>
    <name evidence="6" type="ORF">F964_02165</name>
</gene>
<reference evidence="6 7" key="1">
    <citation type="submission" date="2013-02" db="EMBL/GenBank/DDBJ databases">
        <title>The Genome Sequence of Acinetobacter guillouiae NIPH 991.</title>
        <authorList>
            <consortium name="The Broad Institute Genome Sequencing Platform"/>
            <consortium name="The Broad Institute Genome Sequencing Center for Infectious Disease"/>
            <person name="Cerqueira G."/>
            <person name="Feldgarden M."/>
            <person name="Courvalin P."/>
            <person name="Perichon B."/>
            <person name="Grillot-Courvalin C."/>
            <person name="Clermont D."/>
            <person name="Rocha E."/>
            <person name="Yoon E.-J."/>
            <person name="Nemec A."/>
            <person name="Walker B."/>
            <person name="Young S.K."/>
            <person name="Zeng Q."/>
            <person name="Gargeya S."/>
            <person name="Fitzgerald M."/>
            <person name="Haas B."/>
            <person name="Abouelleil A."/>
            <person name="Alvarado L."/>
            <person name="Arachchi H.M."/>
            <person name="Berlin A.M."/>
            <person name="Chapman S.B."/>
            <person name="Dewar J."/>
            <person name="Goldberg J."/>
            <person name="Griggs A."/>
            <person name="Gujja S."/>
            <person name="Hansen M."/>
            <person name="Howarth C."/>
            <person name="Imamovic A."/>
            <person name="Larimer J."/>
            <person name="McCowan C."/>
            <person name="Murphy C."/>
            <person name="Neiman D."/>
            <person name="Pearson M."/>
            <person name="Priest M."/>
            <person name="Roberts A."/>
            <person name="Saif S."/>
            <person name="Shea T."/>
            <person name="Sisk P."/>
            <person name="Sykes S."/>
            <person name="Wortman J."/>
            <person name="Nusbaum C."/>
            <person name="Birren B."/>
        </authorList>
    </citation>
    <scope>NUCLEOTIDE SEQUENCE [LARGE SCALE GENOMIC DNA]</scope>
    <source>
        <strain evidence="6 7">NIPH 991</strain>
    </source>
</reference>
<name>N8WZN7_ACIGI</name>
<dbReference type="GO" id="GO:0043565">
    <property type="term" value="F:sequence-specific DNA binding"/>
    <property type="evidence" value="ECO:0007669"/>
    <property type="project" value="InterPro"/>
</dbReference>
<dbReference type="SMART" id="SM00342">
    <property type="entry name" value="HTH_ARAC"/>
    <property type="match status" value="1"/>
</dbReference>
<dbReference type="PANTHER" id="PTHR11019">
    <property type="entry name" value="HTH-TYPE TRANSCRIPTIONAL REGULATOR NIMR"/>
    <property type="match status" value="1"/>
</dbReference>
<dbReference type="FunFam" id="1.10.10.60:FF:000132">
    <property type="entry name" value="AraC family transcriptional regulator"/>
    <property type="match status" value="1"/>
</dbReference>
<keyword evidence="3" id="KW-0238">DNA-binding</keyword>
<feature type="domain" description="HTH araC/xylS-type" evidence="5">
    <location>
        <begin position="159"/>
        <end position="254"/>
    </location>
</feature>
<sequence>MPVNSDSVTTLVISKGSKHKYGSVIAPHMHSRAQLLYASQGAIRVQTADHIWLIPPQCALWIPAFVEHSVISLSEVRLSTALVEKNAADILGEKCFLVRMSSLLRELVLRLNQLDTMKDHETPYSEDLERSLQLLIFDEIKKAPTYPIEIPKPKDKRLILICDYLINNPNNAKELNIWADEIGTSSRTLIRLFKKETGLSYRGWIQQMHIVLALSQLAQGKSISHISASLGYTSQSAFSAMFKRHLGHPPQSFK</sequence>
<protein>
    <recommendedName>
        <fullName evidence="5">HTH araC/xylS-type domain-containing protein</fullName>
    </recommendedName>
</protein>
<dbReference type="InterPro" id="IPR009057">
    <property type="entry name" value="Homeodomain-like_sf"/>
</dbReference>
<dbReference type="eggNOG" id="COG1917">
    <property type="taxonomic scope" value="Bacteria"/>
</dbReference>
<dbReference type="EMBL" id="APPJ01000010">
    <property type="protein sequence ID" value="ENV17451.1"/>
    <property type="molecule type" value="Genomic_DNA"/>
</dbReference>
<dbReference type="eggNOG" id="COG2207">
    <property type="taxonomic scope" value="Bacteria"/>
</dbReference>
<dbReference type="Pfam" id="PF12833">
    <property type="entry name" value="HTH_18"/>
    <property type="match status" value="1"/>
</dbReference>
<dbReference type="Gene3D" id="2.60.120.10">
    <property type="entry name" value="Jelly Rolls"/>
    <property type="match status" value="1"/>
</dbReference>
<keyword evidence="2" id="KW-0805">Transcription regulation</keyword>
<dbReference type="SUPFAM" id="SSF51182">
    <property type="entry name" value="RmlC-like cupins"/>
    <property type="match status" value="1"/>
</dbReference>
<dbReference type="Gene3D" id="1.10.10.60">
    <property type="entry name" value="Homeodomain-like"/>
    <property type="match status" value="1"/>
</dbReference>
<dbReference type="InterPro" id="IPR018060">
    <property type="entry name" value="HTH_AraC"/>
</dbReference>
<evidence type="ECO:0000256" key="4">
    <source>
        <dbReference type="ARBA" id="ARBA00023163"/>
    </source>
</evidence>
<evidence type="ECO:0000313" key="7">
    <source>
        <dbReference type="Proteomes" id="UP000013148"/>
    </source>
</evidence>
<keyword evidence="4" id="KW-0804">Transcription</keyword>
<evidence type="ECO:0000256" key="3">
    <source>
        <dbReference type="ARBA" id="ARBA00023125"/>
    </source>
</evidence>
<dbReference type="InterPro" id="IPR003313">
    <property type="entry name" value="AraC-bd"/>
</dbReference>
<evidence type="ECO:0000256" key="2">
    <source>
        <dbReference type="ARBA" id="ARBA00023015"/>
    </source>
</evidence>
<accession>N8WZN7</accession>
<dbReference type="InterPro" id="IPR011051">
    <property type="entry name" value="RmlC_Cupin_sf"/>
</dbReference>
<dbReference type="Pfam" id="PF02311">
    <property type="entry name" value="AraC_binding"/>
    <property type="match status" value="1"/>
</dbReference>
<dbReference type="GO" id="GO:0003700">
    <property type="term" value="F:DNA-binding transcription factor activity"/>
    <property type="evidence" value="ECO:0007669"/>
    <property type="project" value="InterPro"/>
</dbReference>
<comment type="caution">
    <text evidence="6">The sequence shown here is derived from an EMBL/GenBank/DDBJ whole genome shotgun (WGS) entry which is preliminary data.</text>
</comment>
<dbReference type="PROSITE" id="PS01124">
    <property type="entry name" value="HTH_ARAC_FAMILY_2"/>
    <property type="match status" value="1"/>
</dbReference>
<evidence type="ECO:0000256" key="1">
    <source>
        <dbReference type="ARBA" id="ARBA00022491"/>
    </source>
</evidence>
<keyword evidence="7" id="KW-1185">Reference proteome</keyword>
<evidence type="ECO:0000259" key="5">
    <source>
        <dbReference type="PROSITE" id="PS01124"/>
    </source>
</evidence>
<dbReference type="SUPFAM" id="SSF46689">
    <property type="entry name" value="Homeodomain-like"/>
    <property type="match status" value="2"/>
</dbReference>
<dbReference type="InterPro" id="IPR014710">
    <property type="entry name" value="RmlC-like_jellyroll"/>
</dbReference>
<evidence type="ECO:0000313" key="6">
    <source>
        <dbReference type="EMBL" id="ENV17451.1"/>
    </source>
</evidence>
<proteinExistence type="predicted"/>
<dbReference type="CDD" id="cd06124">
    <property type="entry name" value="cupin_NimR-like_N"/>
    <property type="match status" value="1"/>
</dbReference>
<dbReference type="HOGENOM" id="CLU_000445_87_4_6"/>